<keyword evidence="1 2" id="KW-0812">Transmembrane</keyword>
<reference evidence="2 4" key="1">
    <citation type="journal article" date="2011" name="Nature">
        <title>The Medicago genome provides insight into the evolution of rhizobial symbioses.</title>
        <authorList>
            <person name="Young N.D."/>
            <person name="Debelle F."/>
            <person name="Oldroyd G.E."/>
            <person name="Geurts R."/>
            <person name="Cannon S.B."/>
            <person name="Udvardi M.K."/>
            <person name="Benedito V.A."/>
            <person name="Mayer K.F."/>
            <person name="Gouzy J."/>
            <person name="Schoof H."/>
            <person name="Van de Peer Y."/>
            <person name="Proost S."/>
            <person name="Cook D.R."/>
            <person name="Meyers B.C."/>
            <person name="Spannagl M."/>
            <person name="Cheung F."/>
            <person name="De Mita S."/>
            <person name="Krishnakumar V."/>
            <person name="Gundlach H."/>
            <person name="Zhou S."/>
            <person name="Mudge J."/>
            <person name="Bharti A.K."/>
            <person name="Murray J.D."/>
            <person name="Naoumkina M.A."/>
            <person name="Rosen B."/>
            <person name="Silverstein K.A."/>
            <person name="Tang H."/>
            <person name="Rombauts S."/>
            <person name="Zhao P.X."/>
            <person name="Zhou P."/>
            <person name="Barbe V."/>
            <person name="Bardou P."/>
            <person name="Bechner M."/>
            <person name="Bellec A."/>
            <person name="Berger A."/>
            <person name="Berges H."/>
            <person name="Bidwell S."/>
            <person name="Bisseling T."/>
            <person name="Choisne N."/>
            <person name="Couloux A."/>
            <person name="Denny R."/>
            <person name="Deshpande S."/>
            <person name="Dai X."/>
            <person name="Doyle J.J."/>
            <person name="Dudez A.M."/>
            <person name="Farmer A.D."/>
            <person name="Fouteau S."/>
            <person name="Franken C."/>
            <person name="Gibelin C."/>
            <person name="Gish J."/>
            <person name="Goldstein S."/>
            <person name="Gonzalez A.J."/>
            <person name="Green P.J."/>
            <person name="Hallab A."/>
            <person name="Hartog M."/>
            <person name="Hua A."/>
            <person name="Humphray S.J."/>
            <person name="Jeong D.H."/>
            <person name="Jing Y."/>
            <person name="Jocker A."/>
            <person name="Kenton S.M."/>
            <person name="Kim D.J."/>
            <person name="Klee K."/>
            <person name="Lai H."/>
            <person name="Lang C."/>
            <person name="Lin S."/>
            <person name="Macmil S.L."/>
            <person name="Magdelenat G."/>
            <person name="Matthews L."/>
            <person name="McCorrison J."/>
            <person name="Monaghan E.L."/>
            <person name="Mun J.H."/>
            <person name="Najar F.Z."/>
            <person name="Nicholson C."/>
            <person name="Noirot C."/>
            <person name="O'Bleness M."/>
            <person name="Paule C.R."/>
            <person name="Poulain J."/>
            <person name="Prion F."/>
            <person name="Qin B."/>
            <person name="Qu C."/>
            <person name="Retzel E.F."/>
            <person name="Riddle C."/>
            <person name="Sallet E."/>
            <person name="Samain S."/>
            <person name="Samson N."/>
            <person name="Sanders I."/>
            <person name="Saurat O."/>
            <person name="Scarpelli C."/>
            <person name="Schiex T."/>
            <person name="Segurens B."/>
            <person name="Severin A.J."/>
            <person name="Sherrier D.J."/>
            <person name="Shi R."/>
            <person name="Sims S."/>
            <person name="Singer S.R."/>
            <person name="Sinharoy S."/>
            <person name="Sterck L."/>
            <person name="Viollet A."/>
            <person name="Wang B.B."/>
            <person name="Wang K."/>
            <person name="Wang M."/>
            <person name="Wang X."/>
            <person name="Warfsmann J."/>
            <person name="Weissenbach J."/>
            <person name="White D.D."/>
            <person name="White J.D."/>
            <person name="Wiley G.B."/>
            <person name="Wincker P."/>
            <person name="Xing Y."/>
            <person name="Yang L."/>
            <person name="Yao Z."/>
            <person name="Ying F."/>
            <person name="Zhai J."/>
            <person name="Zhou L."/>
            <person name="Zuber A."/>
            <person name="Denarie J."/>
            <person name="Dixon R.A."/>
            <person name="May G.D."/>
            <person name="Schwartz D.C."/>
            <person name="Rogers J."/>
            <person name="Quetier F."/>
            <person name="Town C.D."/>
            <person name="Roe B.A."/>
        </authorList>
    </citation>
    <scope>NUCLEOTIDE SEQUENCE [LARGE SCALE GENOMIC DNA]</scope>
    <source>
        <strain evidence="2">A17</strain>
        <strain evidence="3 4">cv. Jemalong A17</strain>
    </source>
</reference>
<dbReference type="PaxDb" id="3880-AES98444"/>
<gene>
    <name evidence="2" type="ordered locus">MTR_5g068680</name>
</gene>
<reference evidence="3" key="3">
    <citation type="submission" date="2015-04" db="UniProtKB">
        <authorList>
            <consortium name="EnsemblPlants"/>
        </authorList>
    </citation>
    <scope>IDENTIFICATION</scope>
    <source>
        <strain evidence="3">cv. Jemalong A17</strain>
    </source>
</reference>
<name>G7K660_MEDTR</name>
<accession>G7K660</accession>
<proteinExistence type="predicted"/>
<reference evidence="2 4" key="2">
    <citation type="journal article" date="2014" name="BMC Genomics">
        <title>An improved genome release (version Mt4.0) for the model legume Medicago truncatula.</title>
        <authorList>
            <person name="Tang H."/>
            <person name="Krishnakumar V."/>
            <person name="Bidwell S."/>
            <person name="Rosen B."/>
            <person name="Chan A."/>
            <person name="Zhou S."/>
            <person name="Gentzbittel L."/>
            <person name="Childs K.L."/>
            <person name="Yandell M."/>
            <person name="Gundlach H."/>
            <person name="Mayer K.F."/>
            <person name="Schwartz D.C."/>
            <person name="Town C.D."/>
        </authorList>
    </citation>
    <scope>GENOME REANNOTATION</scope>
    <source>
        <strain evidence="3 4">cv. Jemalong A17</strain>
    </source>
</reference>
<dbReference type="AlphaFoldDB" id="G7K660"/>
<evidence type="ECO:0000313" key="2">
    <source>
        <dbReference type="EMBL" id="AES98444.1"/>
    </source>
</evidence>
<dbReference type="Proteomes" id="UP000002051">
    <property type="component" value="Chromosome 5"/>
</dbReference>
<keyword evidence="1" id="KW-1133">Transmembrane helix</keyword>
<evidence type="ECO:0000256" key="1">
    <source>
        <dbReference type="SAM" id="Phobius"/>
    </source>
</evidence>
<dbReference type="HOGENOM" id="CLU_1838113_0_0_1"/>
<evidence type="ECO:0000313" key="3">
    <source>
        <dbReference type="EnsemblPlants" id="AES98444"/>
    </source>
</evidence>
<dbReference type="EMBL" id="CM001221">
    <property type="protein sequence ID" value="AES98444.1"/>
    <property type="molecule type" value="Genomic_DNA"/>
</dbReference>
<dbReference type="EnsemblPlants" id="AES98444">
    <property type="protein sequence ID" value="AES98444"/>
    <property type="gene ID" value="MTR_5g068680"/>
</dbReference>
<organism evidence="2 4">
    <name type="scientific">Medicago truncatula</name>
    <name type="common">Barrel medic</name>
    <name type="synonym">Medicago tribuloides</name>
    <dbReference type="NCBI Taxonomy" id="3880"/>
    <lineage>
        <taxon>Eukaryota</taxon>
        <taxon>Viridiplantae</taxon>
        <taxon>Streptophyta</taxon>
        <taxon>Embryophyta</taxon>
        <taxon>Tracheophyta</taxon>
        <taxon>Spermatophyta</taxon>
        <taxon>Magnoliopsida</taxon>
        <taxon>eudicotyledons</taxon>
        <taxon>Gunneridae</taxon>
        <taxon>Pentapetalae</taxon>
        <taxon>rosids</taxon>
        <taxon>fabids</taxon>
        <taxon>Fabales</taxon>
        <taxon>Fabaceae</taxon>
        <taxon>Papilionoideae</taxon>
        <taxon>50 kb inversion clade</taxon>
        <taxon>NPAAA clade</taxon>
        <taxon>Hologalegina</taxon>
        <taxon>IRL clade</taxon>
        <taxon>Trifolieae</taxon>
        <taxon>Medicago</taxon>
    </lineage>
</organism>
<feature type="transmembrane region" description="Helical" evidence="1">
    <location>
        <begin position="55"/>
        <end position="80"/>
    </location>
</feature>
<keyword evidence="4" id="KW-1185">Reference proteome</keyword>
<sequence length="140" mass="15530">MVVALLGSSWDCLGEVWISGVGTDCVRELYKGVTGVVLGEEAGVGWGDFLWKQPLLHGSMFVVTSSCLCFLGGLGVYGVWRMRVPFLFAGFSVGRFIWLRDRESESSCNLCLTCFGNSLLYRGRGVLCYFGSKVWWTDPF</sequence>
<keyword evidence="1" id="KW-0472">Membrane</keyword>
<protein>
    <submittedName>
        <fullName evidence="2">Transmembrane protein, putative</fullName>
    </submittedName>
</protein>
<evidence type="ECO:0000313" key="4">
    <source>
        <dbReference type="Proteomes" id="UP000002051"/>
    </source>
</evidence>